<proteinExistence type="predicted"/>
<gene>
    <name evidence="3" type="ORF">PAHAL_4G123500</name>
</gene>
<dbReference type="InterPro" id="IPR013083">
    <property type="entry name" value="Znf_RING/FYVE/PHD"/>
</dbReference>
<keyword evidence="1" id="KW-0472">Membrane</keyword>
<protein>
    <recommendedName>
        <fullName evidence="2">RING-type domain-containing protein</fullName>
    </recommendedName>
</protein>
<feature type="transmembrane region" description="Helical" evidence="1">
    <location>
        <begin position="12"/>
        <end position="35"/>
    </location>
</feature>
<dbReference type="AlphaFoldDB" id="A0A2T8JCQ4"/>
<dbReference type="Proteomes" id="UP000243499">
    <property type="component" value="Chromosome 4"/>
</dbReference>
<dbReference type="Pfam" id="PF13639">
    <property type="entry name" value="zf-RING_2"/>
    <property type="match status" value="1"/>
</dbReference>
<feature type="transmembrane region" description="Helical" evidence="1">
    <location>
        <begin position="41"/>
        <end position="61"/>
    </location>
</feature>
<keyword evidence="1" id="KW-0812">Transmembrane</keyword>
<accession>A0A2T8JCQ4</accession>
<name>A0A2T8JCQ4_9POAL</name>
<dbReference type="Gramene" id="PVH47703">
    <property type="protein sequence ID" value="PVH47703"/>
    <property type="gene ID" value="PAHAL_4G123500"/>
</dbReference>
<evidence type="ECO:0000259" key="2">
    <source>
        <dbReference type="Pfam" id="PF13639"/>
    </source>
</evidence>
<dbReference type="InterPro" id="IPR001841">
    <property type="entry name" value="Znf_RING"/>
</dbReference>
<evidence type="ECO:0000313" key="3">
    <source>
        <dbReference type="EMBL" id="PVH47703.1"/>
    </source>
</evidence>
<feature type="domain" description="RING-type" evidence="2">
    <location>
        <begin position="130"/>
        <end position="178"/>
    </location>
</feature>
<dbReference type="EMBL" id="CM008049">
    <property type="protein sequence ID" value="PVH47703.1"/>
    <property type="molecule type" value="Genomic_DNA"/>
</dbReference>
<dbReference type="SUPFAM" id="SSF57850">
    <property type="entry name" value="RING/U-box"/>
    <property type="match status" value="1"/>
</dbReference>
<keyword evidence="1" id="KW-1133">Transmembrane helix</keyword>
<evidence type="ECO:0000256" key="1">
    <source>
        <dbReference type="SAM" id="Phobius"/>
    </source>
</evidence>
<sequence length="190" mass="20464">MARHQTNCHWAIELLEAAAIFVAGIAIAAVAAVGFLRNGGIAFLSLSGLPTVIFFAIGFRLSSAALRNRRSASRLEVEGDKEDGTLRGIAAGHGPQRHHYRGSIQLPAIVIAQLGELSHNKVGGGGVGEECAICLCKIGNDGVPTRQLPVCRHVLYRDSIEQWLRVHRRVQSAGARCPDDLFFCQTRICG</sequence>
<dbReference type="Gene3D" id="3.30.40.10">
    <property type="entry name" value="Zinc/RING finger domain, C3HC4 (zinc finger)"/>
    <property type="match status" value="1"/>
</dbReference>
<organism evidence="3">
    <name type="scientific">Panicum hallii</name>
    <dbReference type="NCBI Taxonomy" id="206008"/>
    <lineage>
        <taxon>Eukaryota</taxon>
        <taxon>Viridiplantae</taxon>
        <taxon>Streptophyta</taxon>
        <taxon>Embryophyta</taxon>
        <taxon>Tracheophyta</taxon>
        <taxon>Spermatophyta</taxon>
        <taxon>Magnoliopsida</taxon>
        <taxon>Liliopsida</taxon>
        <taxon>Poales</taxon>
        <taxon>Poaceae</taxon>
        <taxon>PACMAD clade</taxon>
        <taxon>Panicoideae</taxon>
        <taxon>Panicodae</taxon>
        <taxon>Paniceae</taxon>
        <taxon>Panicinae</taxon>
        <taxon>Panicum</taxon>
        <taxon>Panicum sect. Panicum</taxon>
    </lineage>
</organism>
<reference evidence="3" key="1">
    <citation type="submission" date="2018-04" db="EMBL/GenBank/DDBJ databases">
        <title>WGS assembly of Panicum hallii.</title>
        <authorList>
            <person name="Lovell J."/>
            <person name="Jenkins J."/>
            <person name="Lowry D."/>
            <person name="Mamidi S."/>
            <person name="Sreedasyam A."/>
            <person name="Weng X."/>
            <person name="Barry K."/>
            <person name="Bonette J."/>
            <person name="Campitelli B."/>
            <person name="Daum C."/>
            <person name="Gordon S."/>
            <person name="Gould B."/>
            <person name="Lipzen A."/>
            <person name="Macqueen A."/>
            <person name="Palacio-Mejia J."/>
            <person name="Plott C."/>
            <person name="Shakirov E."/>
            <person name="Shu S."/>
            <person name="Yoshinaga Y."/>
            <person name="Zane M."/>
            <person name="Rokhsar D."/>
            <person name="Grimwood J."/>
            <person name="Schmutz J."/>
            <person name="Juenger T."/>
        </authorList>
    </citation>
    <scope>NUCLEOTIDE SEQUENCE [LARGE SCALE GENOMIC DNA]</scope>
    <source>
        <strain evidence="3">FIL2</strain>
    </source>
</reference>